<dbReference type="EMBL" id="JAEHOE010000060">
    <property type="protein sequence ID" value="KAG2490587.1"/>
    <property type="molecule type" value="Genomic_DNA"/>
</dbReference>
<feature type="compositionally biased region" description="Pro residues" evidence="1">
    <location>
        <begin position="226"/>
        <end position="236"/>
    </location>
</feature>
<feature type="compositionally biased region" description="Polar residues" evidence="1">
    <location>
        <begin position="36"/>
        <end position="48"/>
    </location>
</feature>
<evidence type="ECO:0008006" key="4">
    <source>
        <dbReference type="Google" id="ProtNLM"/>
    </source>
</evidence>
<keyword evidence="3" id="KW-1185">Reference proteome</keyword>
<comment type="caution">
    <text evidence="2">The sequence shown here is derived from an EMBL/GenBank/DDBJ whole genome shotgun (WGS) entry which is preliminary data.</text>
</comment>
<dbReference type="OrthoDB" id="528573at2759"/>
<feature type="region of interest" description="Disordered" evidence="1">
    <location>
        <begin position="187"/>
        <end position="289"/>
    </location>
</feature>
<gene>
    <name evidence="2" type="ORF">HYH03_010981</name>
</gene>
<dbReference type="Proteomes" id="UP000612055">
    <property type="component" value="Unassembled WGS sequence"/>
</dbReference>
<evidence type="ECO:0000256" key="1">
    <source>
        <dbReference type="SAM" id="MobiDB-lite"/>
    </source>
</evidence>
<protein>
    <recommendedName>
        <fullName evidence="4">EF-hand domain-containing protein</fullName>
    </recommendedName>
</protein>
<sequence>MGAGCSKDQAPAKAAPTPTSPAAAVAATKAGAPSSKNLLASNSVGTRSGKTRQEDLQSQFVAEFPQDDESPSWPEGSREATLMKVFDLLDQGRAGYITVARWKEYAEEQKLSMEALGKELVAILQAEGGGEGESTRVTARQFVEGTARMVAPMEDTAFGQLVARTLMSHRAKSRKFAVQAVDAAVEEADAAAPPPPAPAAPSPPPPGPADDGMVEEVQAAEEVQPADPPEPAPEPAQEPSASGGEVGGGAMAADDDVTAAPPPAADADGRQTPDGGFARTNTDEGRAAA</sequence>
<feature type="compositionally biased region" description="Pro residues" evidence="1">
    <location>
        <begin position="192"/>
        <end position="208"/>
    </location>
</feature>
<organism evidence="2 3">
    <name type="scientific">Edaphochlamys debaryana</name>
    <dbReference type="NCBI Taxonomy" id="47281"/>
    <lineage>
        <taxon>Eukaryota</taxon>
        <taxon>Viridiplantae</taxon>
        <taxon>Chlorophyta</taxon>
        <taxon>core chlorophytes</taxon>
        <taxon>Chlorophyceae</taxon>
        <taxon>CS clade</taxon>
        <taxon>Chlamydomonadales</taxon>
        <taxon>Chlamydomonadales incertae sedis</taxon>
        <taxon>Edaphochlamys</taxon>
    </lineage>
</organism>
<proteinExistence type="predicted"/>
<accession>A0A836BW25</accession>
<feature type="compositionally biased region" description="Low complexity" evidence="1">
    <location>
        <begin position="11"/>
        <end position="35"/>
    </location>
</feature>
<evidence type="ECO:0000313" key="2">
    <source>
        <dbReference type="EMBL" id="KAG2490587.1"/>
    </source>
</evidence>
<feature type="compositionally biased region" description="Low complexity" evidence="1">
    <location>
        <begin position="209"/>
        <end position="225"/>
    </location>
</feature>
<feature type="region of interest" description="Disordered" evidence="1">
    <location>
        <begin position="1"/>
        <end position="56"/>
    </location>
</feature>
<name>A0A836BW25_9CHLO</name>
<reference evidence="2" key="1">
    <citation type="journal article" date="2020" name="bioRxiv">
        <title>Comparative genomics of Chlamydomonas.</title>
        <authorList>
            <person name="Craig R.J."/>
            <person name="Hasan A.R."/>
            <person name="Ness R.W."/>
            <person name="Keightley P.D."/>
        </authorList>
    </citation>
    <scope>NUCLEOTIDE SEQUENCE</scope>
    <source>
        <strain evidence="2">CCAP 11/70</strain>
    </source>
</reference>
<evidence type="ECO:0000313" key="3">
    <source>
        <dbReference type="Proteomes" id="UP000612055"/>
    </source>
</evidence>
<dbReference type="AlphaFoldDB" id="A0A836BW25"/>